<sequence>MSLNLPFSLNILSDAEIDQLVSQYEVEDLDSTQAWMTYYDKLAAKIKSRYTSGRIMKLDFDRIVKVALQKKYDDMRFGLGRFAARVGTMALSVIPTGKMIFMTGSTIAFADRSLKQFGMGEHTDVVRYHREACSKGGVITSVADFKKHLHEELPKKFLKESAKAIWEDPTFHQQFMDFLNEEFGKEAVVHASHEVVHFKPKVGQVISAVIGWRSFGKQTQKALDHVRDVATAYHTKVLGTIAVVNNAPPPPRRLVTPGPHRTNDNSWGSWLSDNAAGVGGSLAIAYLTGRTIHPSAVQSAWNAWSGRR</sequence>
<proteinExistence type="predicted"/>
<organism evidence="1 2">
    <name type="scientific">Agrocybe chaxingu</name>
    <dbReference type="NCBI Taxonomy" id="84603"/>
    <lineage>
        <taxon>Eukaryota</taxon>
        <taxon>Fungi</taxon>
        <taxon>Dikarya</taxon>
        <taxon>Basidiomycota</taxon>
        <taxon>Agaricomycotina</taxon>
        <taxon>Agaricomycetes</taxon>
        <taxon>Agaricomycetidae</taxon>
        <taxon>Agaricales</taxon>
        <taxon>Agaricineae</taxon>
        <taxon>Strophariaceae</taxon>
        <taxon>Agrocybe</taxon>
    </lineage>
</organism>
<name>A0A9W8N240_9AGAR</name>
<dbReference type="AlphaFoldDB" id="A0A9W8N240"/>
<evidence type="ECO:0000313" key="2">
    <source>
        <dbReference type="Proteomes" id="UP001148786"/>
    </source>
</evidence>
<reference evidence="1" key="1">
    <citation type="submission" date="2022-07" db="EMBL/GenBank/DDBJ databases">
        <title>Genome Sequence of Agrocybe chaxingu.</title>
        <authorList>
            <person name="Buettner E."/>
        </authorList>
    </citation>
    <scope>NUCLEOTIDE SEQUENCE</scope>
    <source>
        <strain evidence="1">MP-N11</strain>
    </source>
</reference>
<keyword evidence="2" id="KW-1185">Reference proteome</keyword>
<dbReference type="Proteomes" id="UP001148786">
    <property type="component" value="Unassembled WGS sequence"/>
</dbReference>
<accession>A0A9W8N240</accession>
<dbReference type="EMBL" id="JANKHO010000013">
    <property type="protein sequence ID" value="KAJ3517670.1"/>
    <property type="molecule type" value="Genomic_DNA"/>
</dbReference>
<gene>
    <name evidence="1" type="ORF">NLJ89_g349</name>
</gene>
<evidence type="ECO:0000313" key="1">
    <source>
        <dbReference type="EMBL" id="KAJ3517670.1"/>
    </source>
</evidence>
<protein>
    <submittedName>
        <fullName evidence="1">Uncharacterized protein</fullName>
    </submittedName>
</protein>
<comment type="caution">
    <text evidence="1">The sequence shown here is derived from an EMBL/GenBank/DDBJ whole genome shotgun (WGS) entry which is preliminary data.</text>
</comment>